<gene>
    <name evidence="3" type="ORF">ACFPTN_12885</name>
</gene>
<protein>
    <submittedName>
        <fullName evidence="3">Helical backbone metal receptor</fullName>
    </submittedName>
</protein>
<sequence length="275" mass="29613">MDGGSAGVDAAGTRHLPARGEVRIVSLVPSLTELLCELGLRDRLAGRTGFCIHPREALHGVPKVGGTKDVKLDAVRALAPTHLIGNIDENRRETVEELAASVPHVIVTHPCAPRDNLALYRLFGTVFGCEARAAALEADLLAALDEAAAVVADLPPERVLYLIWREPWMTVARDTYIAAMLEAVGWQTLPDAAGGASGAARYPAFGWNEPWLAGVERVLLSSEPYRFRDAHVAEVQSLAGRPAMLIDGEMASWYGSRVIAGLRYLAALRRRNAPA</sequence>
<evidence type="ECO:0000313" key="4">
    <source>
        <dbReference type="Proteomes" id="UP001595974"/>
    </source>
</evidence>
<keyword evidence="4" id="KW-1185">Reference proteome</keyword>
<evidence type="ECO:0000256" key="1">
    <source>
        <dbReference type="ARBA" id="ARBA00022729"/>
    </source>
</evidence>
<dbReference type="PROSITE" id="PS50983">
    <property type="entry name" value="FE_B12_PBP"/>
    <property type="match status" value="1"/>
</dbReference>
<keyword evidence="3" id="KW-0675">Receptor</keyword>
<dbReference type="SUPFAM" id="SSF53807">
    <property type="entry name" value="Helical backbone' metal receptor"/>
    <property type="match status" value="1"/>
</dbReference>
<dbReference type="PANTHER" id="PTHR30535">
    <property type="entry name" value="VITAMIN B12-BINDING PROTEIN"/>
    <property type="match status" value="1"/>
</dbReference>
<organism evidence="3 4">
    <name type="scientific">Thauera sinica</name>
    <dbReference type="NCBI Taxonomy" id="2665146"/>
    <lineage>
        <taxon>Bacteria</taxon>
        <taxon>Pseudomonadati</taxon>
        <taxon>Pseudomonadota</taxon>
        <taxon>Betaproteobacteria</taxon>
        <taxon>Rhodocyclales</taxon>
        <taxon>Zoogloeaceae</taxon>
        <taxon>Thauera</taxon>
    </lineage>
</organism>
<feature type="domain" description="Fe/B12 periplasmic-binding" evidence="2">
    <location>
        <begin position="23"/>
        <end position="275"/>
    </location>
</feature>
<dbReference type="RefSeq" id="WP_198363364.1">
    <property type="nucleotide sequence ID" value="NZ_JBHSOG010000049.1"/>
</dbReference>
<keyword evidence="1" id="KW-0732">Signal</keyword>
<evidence type="ECO:0000313" key="3">
    <source>
        <dbReference type="EMBL" id="MFC5770271.1"/>
    </source>
</evidence>
<dbReference type="EMBL" id="JBHSOG010000049">
    <property type="protein sequence ID" value="MFC5770271.1"/>
    <property type="molecule type" value="Genomic_DNA"/>
</dbReference>
<reference evidence="4" key="1">
    <citation type="journal article" date="2019" name="Int. J. Syst. Evol. Microbiol.">
        <title>The Global Catalogue of Microorganisms (GCM) 10K type strain sequencing project: providing services to taxonomists for standard genome sequencing and annotation.</title>
        <authorList>
            <consortium name="The Broad Institute Genomics Platform"/>
            <consortium name="The Broad Institute Genome Sequencing Center for Infectious Disease"/>
            <person name="Wu L."/>
            <person name="Ma J."/>
        </authorList>
    </citation>
    <scope>NUCLEOTIDE SEQUENCE [LARGE SCALE GENOMIC DNA]</scope>
    <source>
        <strain evidence="4">SHR3</strain>
    </source>
</reference>
<dbReference type="NCBIfam" id="NF038402">
    <property type="entry name" value="TroA_like"/>
    <property type="match status" value="1"/>
</dbReference>
<dbReference type="InterPro" id="IPR054828">
    <property type="entry name" value="Vit_B12_bind_prot"/>
</dbReference>
<dbReference type="InterPro" id="IPR050902">
    <property type="entry name" value="ABC_Transporter_SBP"/>
</dbReference>
<dbReference type="Proteomes" id="UP001595974">
    <property type="component" value="Unassembled WGS sequence"/>
</dbReference>
<comment type="caution">
    <text evidence="3">The sequence shown here is derived from an EMBL/GenBank/DDBJ whole genome shotgun (WGS) entry which is preliminary data.</text>
</comment>
<dbReference type="PANTHER" id="PTHR30535:SF35">
    <property type="entry name" value="PERIPLASMIC BINDING PROTEIN"/>
    <property type="match status" value="1"/>
</dbReference>
<proteinExistence type="predicted"/>
<dbReference type="InterPro" id="IPR002491">
    <property type="entry name" value="ABC_transptr_periplasmic_BD"/>
</dbReference>
<dbReference type="Gene3D" id="3.40.50.1980">
    <property type="entry name" value="Nitrogenase molybdenum iron protein domain"/>
    <property type="match status" value="2"/>
</dbReference>
<evidence type="ECO:0000259" key="2">
    <source>
        <dbReference type="PROSITE" id="PS50983"/>
    </source>
</evidence>
<name>A0ABW1AT00_9RHOO</name>
<accession>A0ABW1AT00</accession>
<dbReference type="Pfam" id="PF01497">
    <property type="entry name" value="Peripla_BP_2"/>
    <property type="match status" value="1"/>
</dbReference>